<evidence type="ECO:0000313" key="2">
    <source>
        <dbReference type="EMBL" id="AWM34799.1"/>
    </source>
</evidence>
<dbReference type="InterPro" id="IPR038725">
    <property type="entry name" value="YdaG_split_barrel_FMN-bd"/>
</dbReference>
<feature type="domain" description="General stress protein FMN-binding split barrel" evidence="1">
    <location>
        <begin position="7"/>
        <end position="95"/>
    </location>
</feature>
<dbReference type="Pfam" id="PF16242">
    <property type="entry name" value="Pyrid_ox_like"/>
    <property type="match status" value="1"/>
</dbReference>
<proteinExistence type="predicted"/>
<dbReference type="KEGG" id="hnv:DDQ68_19665"/>
<dbReference type="Gene3D" id="2.30.110.10">
    <property type="entry name" value="Electron Transport, Fmn-binding Protein, Chain A"/>
    <property type="match status" value="1"/>
</dbReference>
<name>A0A2Z3GKS0_9BACT</name>
<reference evidence="3" key="1">
    <citation type="submission" date="2018-04" db="EMBL/GenBank/DDBJ databases">
        <title>Complete genome of Antarctic heterotrophic bacterium Hymenobacter nivis.</title>
        <authorList>
            <person name="Terashima M."/>
        </authorList>
    </citation>
    <scope>NUCLEOTIDE SEQUENCE [LARGE SCALE GENOMIC DNA]</scope>
    <source>
        <strain evidence="3">NBRC 111535</strain>
    </source>
</reference>
<gene>
    <name evidence="2" type="ORF">DDQ68_19665</name>
</gene>
<dbReference type="OrthoDB" id="1432662at2"/>
<sequence length="96" mass="10953">MLNKLLDKIKEVKYTTLDARSRLHGCMAARLHSRPMYTCESDTDEALWFFSEKNAQKIAEIRHNDQVGLGYSDPNKATCVTIASRAGIMDEHHKTK</sequence>
<accession>A0A2Z3GKS0</accession>
<dbReference type="InterPro" id="IPR012349">
    <property type="entry name" value="Split_barrel_FMN-bd"/>
</dbReference>
<dbReference type="EMBL" id="CP029145">
    <property type="protein sequence ID" value="AWM34799.1"/>
    <property type="molecule type" value="Genomic_DNA"/>
</dbReference>
<dbReference type="Proteomes" id="UP000245999">
    <property type="component" value="Chromosome"/>
</dbReference>
<organism evidence="2 3">
    <name type="scientific">Hymenobacter nivis</name>
    <dbReference type="NCBI Taxonomy" id="1850093"/>
    <lineage>
        <taxon>Bacteria</taxon>
        <taxon>Pseudomonadati</taxon>
        <taxon>Bacteroidota</taxon>
        <taxon>Cytophagia</taxon>
        <taxon>Cytophagales</taxon>
        <taxon>Hymenobacteraceae</taxon>
        <taxon>Hymenobacter</taxon>
    </lineage>
</organism>
<keyword evidence="3" id="KW-1185">Reference proteome</keyword>
<evidence type="ECO:0000313" key="3">
    <source>
        <dbReference type="Proteomes" id="UP000245999"/>
    </source>
</evidence>
<protein>
    <recommendedName>
        <fullName evidence="1">General stress protein FMN-binding split barrel domain-containing protein</fullName>
    </recommendedName>
</protein>
<evidence type="ECO:0000259" key="1">
    <source>
        <dbReference type="Pfam" id="PF16242"/>
    </source>
</evidence>
<dbReference type="SUPFAM" id="SSF50475">
    <property type="entry name" value="FMN-binding split barrel"/>
    <property type="match status" value="1"/>
</dbReference>
<dbReference type="AlphaFoldDB" id="A0A2Z3GKS0"/>